<organism evidence="1 2">
    <name type="scientific">Neofusicoccum parvum</name>
    <dbReference type="NCBI Taxonomy" id="310453"/>
    <lineage>
        <taxon>Eukaryota</taxon>
        <taxon>Fungi</taxon>
        <taxon>Dikarya</taxon>
        <taxon>Ascomycota</taxon>
        <taxon>Pezizomycotina</taxon>
        <taxon>Dothideomycetes</taxon>
        <taxon>Dothideomycetes incertae sedis</taxon>
        <taxon>Botryosphaeriales</taxon>
        <taxon>Botryosphaeriaceae</taxon>
        <taxon>Neofusicoccum</taxon>
    </lineage>
</organism>
<sequence>MASLLKDSFSIFNKEGSVPRSEYLLPHDASSETDEIDHERFPSSKQRRASSRSSFILSLLLKLLVIFLAVWGIVDIVVSLWTTTHSNNAPQYPSSSRNGDQQQDQEDRPSCACGNSIAEAKTLHHCTYDTIAAAWLPPHCRDDELAAEFDTVGPEPNGSWPYYTDWDKNGRLTVEEVAALADVGGHFFTTHEWHIAHCTYSWLKQVRAQERGTVIEKRSMTEGHTKHCGMMALKRDALDEVVTGSGVALNADVLH</sequence>
<comment type="caution">
    <text evidence="1">The sequence shown here is derived from an EMBL/GenBank/DDBJ whole genome shotgun (WGS) entry which is preliminary data.</text>
</comment>
<protein>
    <submittedName>
        <fullName evidence="1">Uncharacterized protein</fullName>
    </submittedName>
</protein>
<keyword evidence="2" id="KW-1185">Reference proteome</keyword>
<proteinExistence type="predicted"/>
<reference evidence="1" key="1">
    <citation type="submission" date="2024-09" db="EMBL/GenBank/DDBJ databases">
        <title>Draft Genome Sequences of Neofusicoccum parvum.</title>
        <authorList>
            <person name="Ashida A."/>
            <person name="Camagna M."/>
            <person name="Tanaka A."/>
            <person name="Takemoto D."/>
        </authorList>
    </citation>
    <scope>NUCLEOTIDE SEQUENCE</scope>
    <source>
        <strain evidence="1">PPO83</strain>
    </source>
</reference>
<accession>A0ACB5SN38</accession>
<evidence type="ECO:0000313" key="2">
    <source>
        <dbReference type="Proteomes" id="UP001165186"/>
    </source>
</evidence>
<evidence type="ECO:0000313" key="1">
    <source>
        <dbReference type="EMBL" id="GME49286.1"/>
    </source>
</evidence>
<name>A0ACB5SN38_9PEZI</name>
<dbReference type="Proteomes" id="UP001165186">
    <property type="component" value="Unassembled WGS sequence"/>
</dbReference>
<dbReference type="EMBL" id="BSXG01000152">
    <property type="protein sequence ID" value="GME49286.1"/>
    <property type="molecule type" value="Genomic_DNA"/>
</dbReference>
<gene>
    <name evidence="1" type="primary">g1305</name>
    <name evidence="1" type="ORF">NpPPO83_00001305</name>
</gene>